<dbReference type="PANTHER" id="PTHR23521">
    <property type="entry name" value="TRANSPORTER MFS SUPERFAMILY"/>
    <property type="match status" value="1"/>
</dbReference>
<comment type="caution">
    <text evidence="7">The sequence shown here is derived from an EMBL/GenBank/DDBJ whole genome shotgun (WGS) entry which is preliminary data.</text>
</comment>
<organism evidence="7 8">
    <name type="scientific">Nocardioides salarius</name>
    <dbReference type="NCBI Taxonomy" id="374513"/>
    <lineage>
        <taxon>Bacteria</taxon>
        <taxon>Bacillati</taxon>
        <taxon>Actinomycetota</taxon>
        <taxon>Actinomycetes</taxon>
        <taxon>Propionibacteriales</taxon>
        <taxon>Nocardioidaceae</taxon>
        <taxon>Nocardioides</taxon>
    </lineage>
</organism>
<dbReference type="RefSeq" id="WP_204797216.1">
    <property type="nucleotide sequence ID" value="NZ_JACDTV010000009.1"/>
</dbReference>
<dbReference type="Proteomes" id="UP000732378">
    <property type="component" value="Unassembled WGS sequence"/>
</dbReference>
<evidence type="ECO:0000313" key="8">
    <source>
        <dbReference type="Proteomes" id="UP000732378"/>
    </source>
</evidence>
<proteinExistence type="predicted"/>
<feature type="domain" description="Major facilitator superfamily (MFS) profile" evidence="6">
    <location>
        <begin position="15"/>
        <end position="402"/>
    </location>
</feature>
<dbReference type="Pfam" id="PF07690">
    <property type="entry name" value="MFS_1"/>
    <property type="match status" value="1"/>
</dbReference>
<keyword evidence="4 5" id="KW-0472">Membrane</keyword>
<feature type="transmembrane region" description="Helical" evidence="5">
    <location>
        <begin position="288"/>
        <end position="307"/>
    </location>
</feature>
<dbReference type="InterPro" id="IPR020846">
    <property type="entry name" value="MFS_dom"/>
</dbReference>
<evidence type="ECO:0000256" key="5">
    <source>
        <dbReference type="SAM" id="Phobius"/>
    </source>
</evidence>
<feature type="transmembrane region" description="Helical" evidence="5">
    <location>
        <begin position="313"/>
        <end position="332"/>
    </location>
</feature>
<feature type="transmembrane region" description="Helical" evidence="5">
    <location>
        <begin position="87"/>
        <end position="110"/>
    </location>
</feature>
<feature type="transmembrane region" description="Helical" evidence="5">
    <location>
        <begin position="378"/>
        <end position="398"/>
    </location>
</feature>
<evidence type="ECO:0000256" key="2">
    <source>
        <dbReference type="ARBA" id="ARBA00022692"/>
    </source>
</evidence>
<dbReference type="InterPro" id="IPR036259">
    <property type="entry name" value="MFS_trans_sf"/>
</dbReference>
<feature type="transmembrane region" description="Helical" evidence="5">
    <location>
        <begin position="116"/>
        <end position="134"/>
    </location>
</feature>
<dbReference type="PANTHER" id="PTHR23521:SF3">
    <property type="entry name" value="MFS TRANSPORTER"/>
    <property type="match status" value="1"/>
</dbReference>
<accession>A0ABS2MAW6</accession>
<evidence type="ECO:0000256" key="4">
    <source>
        <dbReference type="ARBA" id="ARBA00023136"/>
    </source>
</evidence>
<feature type="transmembrane region" description="Helical" evidence="5">
    <location>
        <begin position="169"/>
        <end position="193"/>
    </location>
</feature>
<evidence type="ECO:0000256" key="1">
    <source>
        <dbReference type="ARBA" id="ARBA00004651"/>
    </source>
</evidence>
<protein>
    <submittedName>
        <fullName evidence="7">MFS family permease</fullName>
    </submittedName>
</protein>
<sequence>MSSPASTADPDLRGAGLQRSLVALIQVLGLAVWFSATAIAPTLRGEWGLGDTSVVWLTGAVQIGFVVGALTSSVLNLPDRMPPQRLVALCAFGAAGSTALLAAAADGLWLALPLRFLTGAFLAGVYPVGMKLMASWSLPVDRGRAFGVLVGSLTLGSALPHLISASGPLPWRAVMLTASALTLGAGVVALTVLRPGPLLAPGQRPRARHALAGLRTRAPLLANLGYFGHMWELYALWTWLPAFLVHQPAWALSGAGVSALTFLTVGVAGLVGALLGGWGADRYGRSPAAVAAMATSAGCCLLAPLLWSGSPALLVVFLLVWGASVIADSGVFSTALSESADQRYVGTALSVQTAIGFTLSVVTIQLLPLLADAVGWRWAFWLLAPGPALGALAMLQLGRLGRVTGRGRVRAPRRS</sequence>
<dbReference type="SUPFAM" id="SSF103473">
    <property type="entry name" value="MFS general substrate transporter"/>
    <property type="match status" value="1"/>
</dbReference>
<dbReference type="InterPro" id="IPR011701">
    <property type="entry name" value="MFS"/>
</dbReference>
<dbReference type="Gene3D" id="1.20.1250.20">
    <property type="entry name" value="MFS general substrate transporter like domains"/>
    <property type="match status" value="2"/>
</dbReference>
<evidence type="ECO:0000256" key="3">
    <source>
        <dbReference type="ARBA" id="ARBA00022989"/>
    </source>
</evidence>
<feature type="transmembrane region" description="Helical" evidence="5">
    <location>
        <begin position="214"/>
        <end position="237"/>
    </location>
</feature>
<reference evidence="7 8" key="1">
    <citation type="submission" date="2021-01" db="EMBL/GenBank/DDBJ databases">
        <title>Sequencing the genomes of 1000 actinobacteria strains.</title>
        <authorList>
            <person name="Klenk H.-P."/>
        </authorList>
    </citation>
    <scope>NUCLEOTIDE SEQUENCE [LARGE SCALE GENOMIC DNA]</scope>
    <source>
        <strain evidence="7 8">DSM 18239</strain>
    </source>
</reference>
<evidence type="ECO:0000259" key="6">
    <source>
        <dbReference type="PROSITE" id="PS50850"/>
    </source>
</evidence>
<keyword evidence="8" id="KW-1185">Reference proteome</keyword>
<comment type="subcellular location">
    <subcellularLocation>
        <location evidence="1">Cell membrane</location>
        <topology evidence="1">Multi-pass membrane protein</topology>
    </subcellularLocation>
</comment>
<feature type="transmembrane region" description="Helical" evidence="5">
    <location>
        <begin position="146"/>
        <end position="163"/>
    </location>
</feature>
<gene>
    <name evidence="7" type="ORF">JOE61_002140</name>
</gene>
<dbReference type="PROSITE" id="PS50850">
    <property type="entry name" value="MFS"/>
    <property type="match status" value="1"/>
</dbReference>
<keyword evidence="3 5" id="KW-1133">Transmembrane helix</keyword>
<evidence type="ECO:0000313" key="7">
    <source>
        <dbReference type="EMBL" id="MBM7508326.1"/>
    </source>
</evidence>
<feature type="transmembrane region" description="Helical" evidence="5">
    <location>
        <begin position="55"/>
        <end position="75"/>
    </location>
</feature>
<keyword evidence="2 5" id="KW-0812">Transmembrane</keyword>
<feature type="transmembrane region" description="Helical" evidence="5">
    <location>
        <begin position="21"/>
        <end position="43"/>
    </location>
</feature>
<feature type="transmembrane region" description="Helical" evidence="5">
    <location>
        <begin position="249"/>
        <end position="276"/>
    </location>
</feature>
<feature type="transmembrane region" description="Helical" evidence="5">
    <location>
        <begin position="344"/>
        <end position="366"/>
    </location>
</feature>
<dbReference type="EMBL" id="JAFBBZ010000001">
    <property type="protein sequence ID" value="MBM7508326.1"/>
    <property type="molecule type" value="Genomic_DNA"/>
</dbReference>
<name>A0ABS2MAW6_9ACTN</name>